<keyword evidence="1" id="KW-0732">Signal</keyword>
<evidence type="ECO:0000313" key="3">
    <source>
        <dbReference type="Proteomes" id="UP001225316"/>
    </source>
</evidence>
<evidence type="ECO:0000313" key="2">
    <source>
        <dbReference type="EMBL" id="MDQ8207548.1"/>
    </source>
</evidence>
<proteinExistence type="predicted"/>
<organism evidence="2 3">
    <name type="scientific">Thalassobacterium maritimum</name>
    <dbReference type="NCBI Taxonomy" id="3041265"/>
    <lineage>
        <taxon>Bacteria</taxon>
        <taxon>Pseudomonadati</taxon>
        <taxon>Verrucomicrobiota</taxon>
        <taxon>Opitutia</taxon>
        <taxon>Puniceicoccales</taxon>
        <taxon>Coraliomargaritaceae</taxon>
        <taxon>Thalassobacterium</taxon>
    </lineage>
</organism>
<reference evidence="2 3" key="1">
    <citation type="submission" date="2023-04" db="EMBL/GenBank/DDBJ databases">
        <title>A novel bacteria isolated from coastal sediment.</title>
        <authorList>
            <person name="Liu X.-J."/>
            <person name="Du Z.-J."/>
        </authorList>
    </citation>
    <scope>NUCLEOTIDE SEQUENCE [LARGE SCALE GENOMIC DNA]</scope>
    <source>
        <strain evidence="2 3">SDUM461003</strain>
    </source>
</reference>
<dbReference type="EMBL" id="JARXHW010000015">
    <property type="protein sequence ID" value="MDQ8207548.1"/>
    <property type="molecule type" value="Genomic_DNA"/>
</dbReference>
<comment type="caution">
    <text evidence="2">The sequence shown here is derived from an EMBL/GenBank/DDBJ whole genome shotgun (WGS) entry which is preliminary data.</text>
</comment>
<accession>A0ABU1ATS0</accession>
<keyword evidence="3" id="KW-1185">Reference proteome</keyword>
<evidence type="ECO:0000256" key="1">
    <source>
        <dbReference type="SAM" id="SignalP"/>
    </source>
</evidence>
<gene>
    <name evidence="2" type="ORF">QEH52_08510</name>
</gene>
<dbReference type="Proteomes" id="UP001225316">
    <property type="component" value="Unassembled WGS sequence"/>
</dbReference>
<protein>
    <submittedName>
        <fullName evidence="2">Uncharacterized protein</fullName>
    </submittedName>
</protein>
<feature type="signal peptide" evidence="1">
    <location>
        <begin position="1"/>
        <end position="21"/>
    </location>
</feature>
<dbReference type="RefSeq" id="WP_308949722.1">
    <property type="nucleotide sequence ID" value="NZ_JARXHW010000015.1"/>
</dbReference>
<sequence length="781" mass="86341">MMKLISLVLSGLLAGQALIQAASELTFNEAARPATLMLGGANRLVDSSSAGFHLRNFAGEDVSDTLLSDITRNGNELTVSHADGMPSFTFRIDAYDNHLAIHLLDAQGIGSGHNYSLSLVLDADRIGAYTLNDLMESKRRRKAITLTWPHLWGRARADGTRGSVVLFDDRLEGNARDVVLAEIWSTQSLAGHMVRPAGQTTWSESDVLAWVERWAKKFETMAVVSIGPESEEELYAMTDKWVIPSGANRVYMFSTVWRGEYTLRNLSNESVAGDAFPNGKEDLLRYTEYLAKHGAHVQLKSLVPQLGWKDARYFSEDYCEPRLLSWGRGSLLEAIDPKATTLLLTPGPGHVWERASGYLRIGNELIWANDISIDREQGHWILKDCERGKFATTAKTHPAGAEISGVLHSYRFVHFADDFGQPDSLAEAVLSAYGDFLDEVNAGHLHFDGTGQKAECPWYLRDYTDYVYSRVSHPVTGSIVGGSIPANFEKMFSIAERATQASSYWGIRIGPRLDGTGSGSEKEQRNFSPSLLDIHFDVSDRIVLGGRRPNFTAGRSGGVLSQEILDNYGFIDEAYELFKEWVKLAPVFDEADADYVRSHLTRQKGSNHYEGEDVLVLGQNEQGEYLFTPHRVMGRASGEDAPIHIDQEWGAIPRYQDIIAGTTLSLFNPYQGQEPHVVIRVEPGSTPLEDPIITVNGSATLAVEGAIQAGEYMKFKGGNTVAVYDANWNLERRLPAVATKFNVSSGGNEIHTASARGGRPQLRVQYITLGPVYLLESNHHL</sequence>
<name>A0ABU1ATS0_9BACT</name>
<feature type="chain" id="PRO_5047414635" evidence="1">
    <location>
        <begin position="22"/>
        <end position="781"/>
    </location>
</feature>